<reference evidence="3" key="1">
    <citation type="journal article" date="2019" name="Int. J. Syst. Evol. Microbiol.">
        <title>The Global Catalogue of Microorganisms (GCM) 10K type strain sequencing project: providing services to taxonomists for standard genome sequencing and annotation.</title>
        <authorList>
            <consortium name="The Broad Institute Genomics Platform"/>
            <consortium name="The Broad Institute Genome Sequencing Center for Infectious Disease"/>
            <person name="Wu L."/>
            <person name="Ma J."/>
        </authorList>
    </citation>
    <scope>NUCLEOTIDE SEQUENCE [LARGE SCALE GENOMIC DNA]</scope>
    <source>
        <strain evidence="3">CGMCC 1.12470</strain>
    </source>
</reference>
<feature type="non-terminal residue" evidence="2">
    <location>
        <position position="128"/>
    </location>
</feature>
<gene>
    <name evidence="2" type="ORF">ACFSL4_35825</name>
</gene>
<protein>
    <submittedName>
        <fullName evidence="2">Inositol 2-dehydrogenase</fullName>
    </submittedName>
</protein>
<feature type="compositionally biased region" description="Pro residues" evidence="1">
    <location>
        <begin position="94"/>
        <end position="104"/>
    </location>
</feature>
<proteinExistence type="predicted"/>
<dbReference type="Proteomes" id="UP001597261">
    <property type="component" value="Unassembled WGS sequence"/>
</dbReference>
<organism evidence="2 3">
    <name type="scientific">Streptomyces caeni</name>
    <dbReference type="NCBI Taxonomy" id="2307231"/>
    <lineage>
        <taxon>Bacteria</taxon>
        <taxon>Bacillati</taxon>
        <taxon>Actinomycetota</taxon>
        <taxon>Actinomycetes</taxon>
        <taxon>Kitasatosporales</taxon>
        <taxon>Streptomycetaceae</taxon>
        <taxon>Streptomyces</taxon>
    </lineage>
</organism>
<accession>A0ABW4J1E6</accession>
<feature type="region of interest" description="Disordered" evidence="1">
    <location>
        <begin position="79"/>
        <end position="128"/>
    </location>
</feature>
<dbReference type="Gene3D" id="3.40.50.720">
    <property type="entry name" value="NAD(P)-binding Rossmann-like Domain"/>
    <property type="match status" value="1"/>
</dbReference>
<evidence type="ECO:0000313" key="2">
    <source>
        <dbReference type="EMBL" id="MFD1663392.1"/>
    </source>
</evidence>
<evidence type="ECO:0000256" key="1">
    <source>
        <dbReference type="SAM" id="MobiDB-lite"/>
    </source>
</evidence>
<sequence length="128" mass="13388">MLFETPGGAIVDVEIFVNSGFGHQVRCEAVCEHGSARIGDERTVVVTTADDAGEEVAQDRLVRLADAYDREVRARVDATRRGRVCGPAAWGATPSPPPPPPGRGPGPGERPAGDRRARPAPAAVRGPG</sequence>
<keyword evidence="3" id="KW-1185">Reference proteome</keyword>
<feature type="compositionally biased region" description="Low complexity" evidence="1">
    <location>
        <begin position="119"/>
        <end position="128"/>
    </location>
</feature>
<comment type="caution">
    <text evidence="2">The sequence shown here is derived from an EMBL/GenBank/DDBJ whole genome shotgun (WGS) entry which is preliminary data.</text>
</comment>
<name>A0ABW4J1E6_9ACTN</name>
<evidence type="ECO:0000313" key="3">
    <source>
        <dbReference type="Proteomes" id="UP001597261"/>
    </source>
</evidence>
<dbReference type="Gene3D" id="3.30.360.10">
    <property type="entry name" value="Dihydrodipicolinate Reductase, domain 2"/>
    <property type="match status" value="1"/>
</dbReference>
<dbReference type="EMBL" id="JBHUDX010000138">
    <property type="protein sequence ID" value="MFD1663392.1"/>
    <property type="molecule type" value="Genomic_DNA"/>
</dbReference>